<dbReference type="InterPro" id="IPR034907">
    <property type="entry name" value="NDK-like_dom"/>
</dbReference>
<gene>
    <name evidence="5" type="ORF">BaRGS_00029328</name>
</gene>
<dbReference type="Gene3D" id="3.30.70.141">
    <property type="entry name" value="Nucleoside diphosphate kinase-like domain"/>
    <property type="match status" value="3"/>
</dbReference>
<feature type="compositionally biased region" description="Polar residues" evidence="3">
    <location>
        <begin position="733"/>
        <end position="754"/>
    </location>
</feature>
<sequence length="1998" mass="220075">MESPDSSDEETDMGLGAYALASTLQPGGGLKPQMDNIFAEVAKSLPSINFDLSDMSDSEEPVIFHRSLKTAQIDYDDDKDLDTSLSGDSASDLFKGPLGTIHIPSVDKNNPVAHAHSSPMTFDNDLAALLAAQEEGEYGEDQVSSWKDLEKIAQRDKQRRKEKDEAKAAEKKRSVQDRSSTNGHDSKPGSGMDIQRYSSASSGLSRATDLVIAQIEENNNNLPSTTKVSAAERMVLTQIEENNQENGWGISETAQSMMLAQVEENSMTFSSGRISDSGVETLMMSERSEAIASLSGMGVSGAANRLLNQTQVNTNNKSPARNPGLSAAGRMLIAQIEENNRSGVGTRQGARTVDIDFTTNDSHRDNGCMTDPFDYDSESNDELSSLGVPNQGSKSSSVSTNETDVVIDSNREAERLQSLKEEKERRRLQGIERQRAREKELALMYMSAKAPHLSMQILDAIDLDSALDTCNEMENVSAAAAIPVHSHPAASAPSAPAVISPTSVSPTAPSGEKGAGDSTASPESESLTIIQKLAKFSMTQAGQECDLSAIDPQTGASISIEASSTFRPIGQDAASASSQTSVVKATKVEPFRPTVIGAESTSNGNKDSAGMTALQDTLAKRKSEPETVFLDLRGFEKHRQEEEERMESVKRVLGLEQNSSKPDSSDSEDGEAWMQQRQKIKKTLSSRGTNTPSFKQQRLKQAQPARVINMQNSKSPTKPASSTASAKNTASTGVTASMGTSTSDNTLTPSVDSNRLTEEEQLALIAREQEIAKLKEAARVLREQQEKERAAKLRMLRHLEGLRPTASVSGYHPCAENTPVVFDLEASYSPQVPVLPTKLDDDEEVLLITINLSSDGEIASLHSRSKAGADTVINALPKSYTSLLCWLLSLVPSDFNVVKESLKMPEKYARLYPDGFPPFHVIGLQQLWVEEKLQLAIVVCPSVTYKLRQDEKEELRNLKKVKKGDDTTRFQRFVSTFLSRNSLSTVICWPGSQNIHLAVGDEDIEVECPMTFRIPRCPFVSKPFSTYMHIHKGKEAVEKIFNRDVGFFWQTVDSHGPESFYQHGMKETDGEYDVQNTMFLMYDKALFRPRVVSEFFYRILSAGLDIAGLRVVFPTQNVAEANNRVCQFRDGYRSTEGVIPILAVALRGPQARVQLTIMVGPMDYSIAKQTDPSSFTAMYGSRREGLEIFCPRNPERANSEIARWFGGRVPDQGSIDVGLPYKRKDAEGGVAGGVSAIQQQGKGKKGRKAAAGGGDAALEPVPSRPPAALTATTLGHVILAMPPLIPPSIMGFLVFNLQKKGACQPRGIRRMCLNVRRAAALGIPSSMQSFFLTGVNLDAAAIDGAQHQESTCPSTLMILERENALHHASSLAHLMALELRGESQYLERLQERTQFPFELLHLFHFADYSDTLVTALGGNFSKCPEFDPRGSHSLSCPSQYSDREREQVVVVILLGRELSRDWGRFLTKLQGFSTDPLRFTDFELLGLKWLPHMTPLQAREVTPYEIGDKDWKMSVQFLSSAPAVVFAFRGINVFKKLEPFVSLRDQTSNTSSASPHCKAPHPTRLMSRNTEEAYTLIRLFFSSSELFPDPDARALLKYLPESRLYFESADFQEPSLPEGFKPRMRCKLIEAQDQTQESIIDSMLCEPPLLTTFLLVKPQAVRKHLSKILRKIVQEGFTIVGFRMDMMEKRVAEQFLACEKVVEPAELYELHLDYLVSGPCVFIALSCENAVKKLHNILGPVEPQQARRQNQFYWRGIFGTDPVHNGLHGSRTYFESVWDQKTFFPDGLCCENTYDLDLEQIPCLALDSIMDVNFSATRQAVRDESSSSGDTSCSTTEQKVHSLLMQTTCIVLPPKLLHVDSRREAPFVDILNLLLGHGFKLVGARMVWMTDQQAERFLHILNAGSFEMVSQLTSSPCLVVALQRDNAVIAFENTVGGSMDAQTILNTHGKDLLRPADLKQRWVCEQLGGGGGGGGERGLHSAAGAPSGFPCRKENRGW</sequence>
<feature type="compositionally biased region" description="Basic and acidic residues" evidence="3">
    <location>
        <begin position="154"/>
        <end position="176"/>
    </location>
</feature>
<dbReference type="EMBL" id="JACVVK020000303">
    <property type="protein sequence ID" value="KAK7479411.1"/>
    <property type="molecule type" value="Genomic_DNA"/>
</dbReference>
<feature type="compositionally biased region" description="Low complexity" evidence="3">
    <location>
        <begin position="712"/>
        <end position="732"/>
    </location>
</feature>
<dbReference type="SMART" id="SM00562">
    <property type="entry name" value="NDK"/>
    <property type="match status" value="1"/>
</dbReference>
<dbReference type="Pfam" id="PF00334">
    <property type="entry name" value="NDK"/>
    <property type="match status" value="2"/>
</dbReference>
<feature type="region of interest" description="Disordered" evidence="3">
    <location>
        <begin position="1234"/>
        <end position="1264"/>
    </location>
</feature>
<comment type="caution">
    <text evidence="5">The sequence shown here is derived from an EMBL/GenBank/DDBJ whole genome shotgun (WGS) entry which is preliminary data.</text>
</comment>
<accession>A0ABD0JXE7</accession>
<dbReference type="InterPro" id="IPR036850">
    <property type="entry name" value="NDK-like_dom_sf"/>
</dbReference>
<evidence type="ECO:0000256" key="3">
    <source>
        <dbReference type="SAM" id="MobiDB-lite"/>
    </source>
</evidence>
<feature type="compositionally biased region" description="Polar residues" evidence="3">
    <location>
        <begin position="387"/>
        <end position="403"/>
    </location>
</feature>
<feature type="compositionally biased region" description="Polar residues" evidence="3">
    <location>
        <begin position="685"/>
        <end position="700"/>
    </location>
</feature>
<dbReference type="SUPFAM" id="SSF54919">
    <property type="entry name" value="Nucleoside diphosphate kinase, NDK"/>
    <property type="match status" value="4"/>
</dbReference>
<feature type="domain" description="Nucleoside diphosphate kinase-like" evidence="4">
    <location>
        <begin position="1649"/>
        <end position="1791"/>
    </location>
</feature>
<organism evidence="5 6">
    <name type="scientific">Batillaria attramentaria</name>
    <dbReference type="NCBI Taxonomy" id="370345"/>
    <lineage>
        <taxon>Eukaryota</taxon>
        <taxon>Metazoa</taxon>
        <taxon>Spiralia</taxon>
        <taxon>Lophotrochozoa</taxon>
        <taxon>Mollusca</taxon>
        <taxon>Gastropoda</taxon>
        <taxon>Caenogastropoda</taxon>
        <taxon>Sorbeoconcha</taxon>
        <taxon>Cerithioidea</taxon>
        <taxon>Batillariidae</taxon>
        <taxon>Batillaria</taxon>
    </lineage>
</organism>
<feature type="region of interest" description="Disordered" evidence="3">
    <location>
        <begin position="1971"/>
        <end position="1998"/>
    </location>
</feature>
<evidence type="ECO:0000256" key="1">
    <source>
        <dbReference type="PROSITE-ProRule" id="PRU00706"/>
    </source>
</evidence>
<feature type="compositionally biased region" description="Low complexity" evidence="3">
    <location>
        <begin position="488"/>
        <end position="507"/>
    </location>
</feature>
<feature type="region of interest" description="Disordered" evidence="3">
    <location>
        <begin position="488"/>
        <end position="524"/>
    </location>
</feature>
<dbReference type="PANTHER" id="PTHR46135:SF4">
    <property type="entry name" value="DYNEIN AXONEMAL ASSEMBLY FACTOR 8"/>
    <property type="match status" value="1"/>
</dbReference>
<feature type="region of interest" description="Disordered" evidence="3">
    <location>
        <begin position="638"/>
        <end position="755"/>
    </location>
</feature>
<feature type="coiled-coil region" evidence="2">
    <location>
        <begin position="764"/>
        <end position="794"/>
    </location>
</feature>
<dbReference type="PANTHER" id="PTHR46135">
    <property type="entry name" value="NME/NM23 FAMILY MEMBER 8"/>
    <property type="match status" value="1"/>
</dbReference>
<dbReference type="InterPro" id="IPR051766">
    <property type="entry name" value="TXND_domain-containing"/>
</dbReference>
<proteinExistence type="inferred from homology"/>
<keyword evidence="2" id="KW-0175">Coiled coil</keyword>
<keyword evidence="6" id="KW-1185">Reference proteome</keyword>
<feature type="region of interest" description="Disordered" evidence="3">
    <location>
        <begin position="154"/>
        <end position="200"/>
    </location>
</feature>
<feature type="coiled-coil region" evidence="2">
    <location>
        <begin position="406"/>
        <end position="441"/>
    </location>
</feature>
<comment type="caution">
    <text evidence="1">Lacks conserved residue(s) required for the propagation of feature annotation.</text>
</comment>
<comment type="similarity">
    <text evidence="1">Belongs to the NDK family.</text>
</comment>
<feature type="region of interest" description="Disordered" evidence="3">
    <location>
        <begin position="339"/>
        <end position="403"/>
    </location>
</feature>
<evidence type="ECO:0000259" key="4">
    <source>
        <dbReference type="SMART" id="SM00562"/>
    </source>
</evidence>
<evidence type="ECO:0000313" key="6">
    <source>
        <dbReference type="Proteomes" id="UP001519460"/>
    </source>
</evidence>
<feature type="compositionally biased region" description="Basic and acidic residues" evidence="3">
    <location>
        <begin position="638"/>
        <end position="650"/>
    </location>
</feature>
<evidence type="ECO:0000256" key="2">
    <source>
        <dbReference type="SAM" id="Coils"/>
    </source>
</evidence>
<protein>
    <recommendedName>
        <fullName evidence="4">Nucleoside diphosphate kinase-like domain-containing protein</fullName>
    </recommendedName>
</protein>
<dbReference type="PROSITE" id="PS51374">
    <property type="entry name" value="NDPK_LIKE"/>
    <property type="match status" value="2"/>
</dbReference>
<evidence type="ECO:0000313" key="5">
    <source>
        <dbReference type="EMBL" id="KAK7479411.1"/>
    </source>
</evidence>
<dbReference type="Proteomes" id="UP001519460">
    <property type="component" value="Unassembled WGS sequence"/>
</dbReference>
<reference evidence="5 6" key="1">
    <citation type="journal article" date="2023" name="Sci. Data">
        <title>Genome assembly of the Korean intertidal mud-creeper Batillaria attramentaria.</title>
        <authorList>
            <person name="Patra A.K."/>
            <person name="Ho P.T."/>
            <person name="Jun S."/>
            <person name="Lee S.J."/>
            <person name="Kim Y."/>
            <person name="Won Y.J."/>
        </authorList>
    </citation>
    <scope>NUCLEOTIDE SEQUENCE [LARGE SCALE GENOMIC DNA]</scope>
    <source>
        <strain evidence="5">Wonlab-2016</strain>
    </source>
</reference>
<name>A0ABD0JXE7_9CAEN</name>